<keyword evidence="3" id="KW-0560">Oxidoreductase</keyword>
<keyword evidence="2" id="KW-0521">NADP</keyword>
<comment type="similarity">
    <text evidence="5">Belongs to the short-chain dehydrogenases/reductases (SDR) family. 17-beta-HSD 3 subfamily.</text>
</comment>
<evidence type="ECO:0000256" key="5">
    <source>
        <dbReference type="ARBA" id="ARBA00038261"/>
    </source>
</evidence>
<dbReference type="Proteomes" id="UP000001554">
    <property type="component" value="Chromosome 9"/>
</dbReference>
<dbReference type="RefSeq" id="XP_035687329.1">
    <property type="nucleotide sequence ID" value="XM_035831436.1"/>
</dbReference>
<evidence type="ECO:0000256" key="2">
    <source>
        <dbReference type="ARBA" id="ARBA00022857"/>
    </source>
</evidence>
<comment type="subcellular location">
    <subcellularLocation>
        <location evidence="1">Mitochondrion</location>
    </subcellularLocation>
</comment>
<reference evidence="6" key="1">
    <citation type="journal article" date="2020" name="Nat. Ecol. Evol.">
        <title>Deeply conserved synteny resolves early events in vertebrate evolution.</title>
        <authorList>
            <person name="Simakov O."/>
            <person name="Marletaz F."/>
            <person name="Yue J.X."/>
            <person name="O'Connell B."/>
            <person name="Jenkins J."/>
            <person name="Brandt A."/>
            <person name="Calef R."/>
            <person name="Tung C.H."/>
            <person name="Huang T.K."/>
            <person name="Schmutz J."/>
            <person name="Satoh N."/>
            <person name="Yu J.K."/>
            <person name="Putnam N.H."/>
            <person name="Green R.E."/>
            <person name="Rokhsar D.S."/>
        </authorList>
    </citation>
    <scope>NUCLEOTIDE SEQUENCE [LARGE SCALE GENOMIC DNA]</scope>
    <source>
        <strain evidence="6">S238N-H82</strain>
    </source>
</reference>
<dbReference type="PIRSF" id="PIRSF000126">
    <property type="entry name" value="11-beta-HSD1"/>
    <property type="match status" value="1"/>
</dbReference>
<dbReference type="InterPro" id="IPR052149">
    <property type="entry name" value="17-beta-HSD3-like"/>
</dbReference>
<dbReference type="GO" id="GO:0005739">
    <property type="term" value="C:mitochondrion"/>
    <property type="evidence" value="ECO:0007669"/>
    <property type="project" value="UniProtKB-SubCell"/>
</dbReference>
<evidence type="ECO:0000256" key="1">
    <source>
        <dbReference type="ARBA" id="ARBA00004173"/>
    </source>
</evidence>
<keyword evidence="6" id="KW-1185">Reference proteome</keyword>
<name>A0A9J7LSC1_BRAFL</name>
<dbReference type="CDD" id="cd05356">
    <property type="entry name" value="17beta-HSD1_like_SDR_c"/>
    <property type="match status" value="1"/>
</dbReference>
<evidence type="ECO:0000256" key="3">
    <source>
        <dbReference type="ARBA" id="ARBA00023002"/>
    </source>
</evidence>
<dbReference type="FunFam" id="3.40.50.720:FF:000137">
    <property type="entry name" value="Hydroxysteroid (17-beta) dehydrogenase 3"/>
    <property type="match status" value="1"/>
</dbReference>
<dbReference type="PANTHER" id="PTHR44889:SF1">
    <property type="entry name" value="INACTIVE HYDROXYSTEROID DEHYDROGENASE-LIKE PROTEIN 1"/>
    <property type="match status" value="1"/>
</dbReference>
<dbReference type="GeneID" id="118423320"/>
<dbReference type="PROSITE" id="PS00061">
    <property type="entry name" value="ADH_SHORT"/>
    <property type="match status" value="1"/>
</dbReference>
<gene>
    <name evidence="7" type="primary">LOC118423320</name>
</gene>
<dbReference type="Pfam" id="PF00106">
    <property type="entry name" value="adh_short"/>
    <property type="match status" value="1"/>
</dbReference>
<reference evidence="7" key="2">
    <citation type="submission" date="2025-08" db="UniProtKB">
        <authorList>
            <consortium name="RefSeq"/>
        </authorList>
    </citation>
    <scope>IDENTIFICATION</scope>
    <source>
        <strain evidence="7">S238N-H82</strain>
        <tissue evidence="7">Testes</tissue>
    </source>
</reference>
<dbReference type="GO" id="GO:0016491">
    <property type="term" value="F:oxidoreductase activity"/>
    <property type="evidence" value="ECO:0007669"/>
    <property type="project" value="UniProtKB-KW"/>
</dbReference>
<dbReference type="OMA" id="NINMMAV"/>
<dbReference type="Gene3D" id="3.40.50.720">
    <property type="entry name" value="NAD(P)-binding Rossmann-like Domain"/>
    <property type="match status" value="1"/>
</dbReference>
<proteinExistence type="inferred from homology"/>
<accession>A0A9J7LSC1</accession>
<dbReference type="InterPro" id="IPR036291">
    <property type="entry name" value="NAD(P)-bd_dom_sf"/>
</dbReference>
<dbReference type="PRINTS" id="PR00081">
    <property type="entry name" value="GDHRDH"/>
</dbReference>
<organism evidence="6 7">
    <name type="scientific">Branchiostoma floridae</name>
    <name type="common">Florida lancelet</name>
    <name type="synonym">Amphioxus</name>
    <dbReference type="NCBI Taxonomy" id="7739"/>
    <lineage>
        <taxon>Eukaryota</taxon>
        <taxon>Metazoa</taxon>
        <taxon>Chordata</taxon>
        <taxon>Cephalochordata</taxon>
        <taxon>Leptocardii</taxon>
        <taxon>Amphioxiformes</taxon>
        <taxon>Branchiostomatidae</taxon>
        <taxon>Branchiostoma</taxon>
    </lineage>
</organism>
<dbReference type="InterPro" id="IPR002347">
    <property type="entry name" value="SDR_fam"/>
</dbReference>
<protein>
    <submittedName>
        <fullName evidence="7">Inactive hydroxysteroid dehydrogenase-like protein 1</fullName>
    </submittedName>
</protein>
<dbReference type="InterPro" id="IPR020904">
    <property type="entry name" value="Sc_DH/Rdtase_CS"/>
</dbReference>
<keyword evidence="4" id="KW-0496">Mitochondrion</keyword>
<dbReference type="PRINTS" id="PR00080">
    <property type="entry name" value="SDRFAMILY"/>
</dbReference>
<evidence type="ECO:0000313" key="7">
    <source>
        <dbReference type="RefSeq" id="XP_035687329.1"/>
    </source>
</evidence>
<dbReference type="KEGG" id="bfo:118423320"/>
<dbReference type="PANTHER" id="PTHR44889">
    <property type="entry name" value="INACTIVE HYDROXYSTEROID DEHYDROGENASE-LIKE PROTEIN 1"/>
    <property type="match status" value="1"/>
</dbReference>
<evidence type="ECO:0000313" key="6">
    <source>
        <dbReference type="Proteomes" id="UP000001554"/>
    </source>
</evidence>
<evidence type="ECO:0000256" key="4">
    <source>
        <dbReference type="ARBA" id="ARBA00023128"/>
    </source>
</evidence>
<sequence>MARAKVIFNMAAVDRFSFLAAEISKTINYYNDILAILGAVYVGKKVLDLILGFLGGTRVHFVSRIGKPDLRLRYGPWAVVTGCTDGIGKAYAQELASRGVNIVLISRNQTKLENTARTIESLFGVETAIIQADFSKGREIYVGIAETLRGKDVGILVNNVGLMYDHPQFFLEVPEKKLWDIVNVNVATVTMMTHLVLPGMVERQRGAVVNIASASSLRPTPLMTAYSATKAYVDHFSQALQYEYKDSGITVQCLTPYYVATNMTAYSDIIHNPSIVIPSATGYARAALSTLGVSARTTGYWPHTIAQWFATRLFSEDLYIWVAYRFNSALRRQVMEKKQRKLKSK</sequence>
<dbReference type="SUPFAM" id="SSF51735">
    <property type="entry name" value="NAD(P)-binding Rossmann-fold domains"/>
    <property type="match status" value="1"/>
</dbReference>
<dbReference type="OrthoDB" id="5545019at2759"/>
<dbReference type="AlphaFoldDB" id="A0A9J7LSC1"/>